<evidence type="ECO:0000313" key="1">
    <source>
        <dbReference type="EMBL" id="XAY06106.1"/>
    </source>
</evidence>
<accession>A0AAU7AWN4</accession>
<organism evidence="1">
    <name type="scientific">Paraconexibacter sp. AEG42_29</name>
    <dbReference type="NCBI Taxonomy" id="2997339"/>
    <lineage>
        <taxon>Bacteria</taxon>
        <taxon>Bacillati</taxon>
        <taxon>Actinomycetota</taxon>
        <taxon>Thermoleophilia</taxon>
        <taxon>Solirubrobacterales</taxon>
        <taxon>Paraconexibacteraceae</taxon>
        <taxon>Paraconexibacter</taxon>
    </lineage>
</organism>
<proteinExistence type="predicted"/>
<name>A0AAU7AWN4_9ACTN</name>
<protein>
    <submittedName>
        <fullName evidence="1">Uncharacterized protein</fullName>
    </submittedName>
</protein>
<sequence>MEVLRSVCARLAVVAGSVAVRDRGSVVTVTGTLNNWPVVAVRHGHRIWGDPVLLRLARDLAQERPGEYLAPHPLLPQSLPGLHADVPFVVTVVDFFDPGSWAVRKTVILPPVRLLVEALRKRFRRRTGRQMTTITGELRGHPVCAVLVEDRVWGDHVLLVESRGDAAGIKARAAMIGDPGWASEILSTPSGRGLWRQWQIEHVLDRATYETAVTAWLPPIAVLAPALADAATFWPDWWWTLVRERIRSCRRSPPA</sequence>
<dbReference type="KEGG" id="parq:DSM112329_02969"/>
<dbReference type="RefSeq" id="WP_354697346.1">
    <property type="nucleotide sequence ID" value="NZ_CP114014.1"/>
</dbReference>
<dbReference type="AlphaFoldDB" id="A0AAU7AWN4"/>
<gene>
    <name evidence="1" type="ORF">DSM112329_02969</name>
</gene>
<dbReference type="EMBL" id="CP114014">
    <property type="protein sequence ID" value="XAY06106.1"/>
    <property type="molecule type" value="Genomic_DNA"/>
</dbReference>
<reference evidence="1" key="1">
    <citation type="submission" date="2022-12" db="EMBL/GenBank/DDBJ databases">
        <title>Paraconexibacter alkalitolerans sp. nov. and Baekduia alba sp. nov., isolated from soil and emended description of the genera Paraconexibacter (Chun et al., 2020) and Baekduia (An et al., 2020).</title>
        <authorList>
            <person name="Vieira S."/>
            <person name="Huber K.J."/>
            <person name="Geppert A."/>
            <person name="Wolf J."/>
            <person name="Neumann-Schaal M."/>
            <person name="Muesken M."/>
            <person name="Overmann J."/>
        </authorList>
    </citation>
    <scope>NUCLEOTIDE SEQUENCE</scope>
    <source>
        <strain evidence="1">AEG42_29</strain>
    </source>
</reference>